<gene>
    <name evidence="7" type="ORF">AWRI4619_LOCUS6726</name>
</gene>
<dbReference type="InterPro" id="IPR050505">
    <property type="entry name" value="WDR55/POC1"/>
</dbReference>
<dbReference type="Gene3D" id="2.130.10.10">
    <property type="entry name" value="YVTN repeat-like/Quinoprotein amine dehydrogenase"/>
    <property type="match status" value="2"/>
</dbReference>
<feature type="region of interest" description="Disordered" evidence="6">
    <location>
        <begin position="353"/>
        <end position="410"/>
    </location>
</feature>
<dbReference type="AlphaFoldDB" id="A0A9N8JP31"/>
<dbReference type="InterPro" id="IPR036322">
    <property type="entry name" value="WD40_repeat_dom_sf"/>
</dbReference>
<evidence type="ECO:0000256" key="4">
    <source>
        <dbReference type="ARBA" id="ARBA00039238"/>
    </source>
</evidence>
<evidence type="ECO:0000256" key="1">
    <source>
        <dbReference type="ARBA" id="ARBA00007625"/>
    </source>
</evidence>
<evidence type="ECO:0000256" key="2">
    <source>
        <dbReference type="ARBA" id="ARBA00022574"/>
    </source>
</evidence>
<dbReference type="PANTHER" id="PTHR44019">
    <property type="entry name" value="WD REPEAT-CONTAINING PROTEIN 55"/>
    <property type="match status" value="1"/>
</dbReference>
<feature type="compositionally biased region" description="Acidic residues" evidence="6">
    <location>
        <begin position="361"/>
        <end position="379"/>
    </location>
</feature>
<accession>A0A9N8JP31</accession>
<comment type="caution">
    <text evidence="7">The sequence shown here is derived from an EMBL/GenBank/DDBJ whole genome shotgun (WGS) entry which is preliminary data.</text>
</comment>
<sequence length="410" mass="43508">MFDTICTLPLSSELFAQALHPTAPLVAVGLSSGHVATLKLPPVEGDDEDEAQAEAAATGRGQVEAAWRTRRHKGSCRSLGYSLDGSTLFSAGTDGIVKGADSVTGKVVTKIAVPLDPPQTFLLATDSSALHLYDTREANFSTFSTTRPSQTHHPHEDYISSLTPLPASETSTSGYSKQWVTTGGTTLSVTDLRRGVLVRSEDQEEILLSSCFVSGLPARKTSSSKGEKLVVGGGDGVLTLWERGVWDDQDERITVDRSAGGGESLDVIRVLPPDVGPGGKVLAVGMGDGKVRFVKLGPNKVISEITHDDVEGVVSLDFDVAGRLITAGGSTIKVWHEMVDEDQHAYVDGDLKREAEGSDACSDDDDSDMGSDDSSDEEDMGRKRRKKRKRAKGKDKSGGAKSMGSFAGLD</sequence>
<proteinExistence type="inferred from homology"/>
<feature type="compositionally biased region" description="Basic residues" evidence="6">
    <location>
        <begin position="382"/>
        <end position="393"/>
    </location>
</feature>
<dbReference type="EMBL" id="CAIJEN010000013">
    <property type="protein sequence ID" value="CAD0091498.1"/>
    <property type="molecule type" value="Genomic_DNA"/>
</dbReference>
<dbReference type="Proteomes" id="UP000716446">
    <property type="component" value="Unassembled WGS sequence"/>
</dbReference>
<dbReference type="SUPFAM" id="SSF50978">
    <property type="entry name" value="WD40 repeat-like"/>
    <property type="match status" value="1"/>
</dbReference>
<dbReference type="PANTHER" id="PTHR44019:SF20">
    <property type="entry name" value="WD REPEAT-CONTAINING PROTEIN 55"/>
    <property type="match status" value="1"/>
</dbReference>
<comment type="similarity">
    <text evidence="1">Belongs to the WD repeat WDR55 family.</text>
</comment>
<organism evidence="7 8">
    <name type="scientific">Aureobasidium vineae</name>
    <dbReference type="NCBI Taxonomy" id="2773715"/>
    <lineage>
        <taxon>Eukaryota</taxon>
        <taxon>Fungi</taxon>
        <taxon>Dikarya</taxon>
        <taxon>Ascomycota</taxon>
        <taxon>Pezizomycotina</taxon>
        <taxon>Dothideomycetes</taxon>
        <taxon>Dothideomycetidae</taxon>
        <taxon>Dothideales</taxon>
        <taxon>Saccotheciaceae</taxon>
        <taxon>Aureobasidium</taxon>
    </lineage>
</organism>
<reference evidence="7" key="1">
    <citation type="submission" date="2020-06" db="EMBL/GenBank/DDBJ databases">
        <authorList>
            <person name="Onetto C."/>
        </authorList>
    </citation>
    <scope>NUCLEOTIDE SEQUENCE</scope>
</reference>
<evidence type="ECO:0000256" key="5">
    <source>
        <dbReference type="ARBA" id="ARBA00039514"/>
    </source>
</evidence>
<dbReference type="InterPro" id="IPR015943">
    <property type="entry name" value="WD40/YVTN_repeat-like_dom_sf"/>
</dbReference>
<name>A0A9N8JP31_9PEZI</name>
<evidence type="ECO:0000256" key="3">
    <source>
        <dbReference type="ARBA" id="ARBA00022737"/>
    </source>
</evidence>
<dbReference type="Pfam" id="PF00400">
    <property type="entry name" value="WD40"/>
    <property type="match status" value="1"/>
</dbReference>
<keyword evidence="8" id="KW-1185">Reference proteome</keyword>
<evidence type="ECO:0000256" key="6">
    <source>
        <dbReference type="SAM" id="MobiDB-lite"/>
    </source>
</evidence>
<protein>
    <recommendedName>
        <fullName evidence="4">WD repeat-containing protein JIP5</fullName>
    </recommendedName>
    <alternativeName>
        <fullName evidence="5">WD repeat-containing protein jip5</fullName>
    </alternativeName>
</protein>
<evidence type="ECO:0000313" key="7">
    <source>
        <dbReference type="EMBL" id="CAD0091498.1"/>
    </source>
</evidence>
<dbReference type="InterPro" id="IPR001680">
    <property type="entry name" value="WD40_rpt"/>
</dbReference>
<dbReference type="SMART" id="SM00320">
    <property type="entry name" value="WD40"/>
    <property type="match status" value="3"/>
</dbReference>
<evidence type="ECO:0000313" key="8">
    <source>
        <dbReference type="Proteomes" id="UP000716446"/>
    </source>
</evidence>
<keyword evidence="3" id="KW-0677">Repeat</keyword>
<keyword evidence="2" id="KW-0853">WD repeat</keyword>